<protein>
    <submittedName>
        <fullName evidence="2">CSON004446 protein</fullName>
    </submittedName>
    <submittedName>
        <fullName evidence="3">CSON004761 protein</fullName>
    </submittedName>
</protein>
<proteinExistence type="predicted"/>
<feature type="transmembrane region" description="Helical" evidence="1">
    <location>
        <begin position="7"/>
        <end position="28"/>
    </location>
</feature>
<name>A0A336MNY6_CULSO</name>
<dbReference type="VEuPathDB" id="VectorBase:CSON004446"/>
<gene>
    <name evidence="2" type="primary">CSON004446</name>
    <name evidence="3" type="synonym">CSON004761</name>
</gene>
<dbReference type="EMBL" id="UFQT01001877">
    <property type="protein sequence ID" value="SSX32082.1"/>
    <property type="molecule type" value="Genomic_DNA"/>
</dbReference>
<feature type="transmembrane region" description="Helical" evidence="1">
    <location>
        <begin position="56"/>
        <end position="77"/>
    </location>
</feature>
<accession>A0A336MNY6</accession>
<keyword evidence="1" id="KW-1133">Transmembrane helix</keyword>
<dbReference type="EMBL" id="UFQT01001971">
    <property type="protein sequence ID" value="SSX32246.1"/>
    <property type="molecule type" value="Genomic_DNA"/>
</dbReference>
<dbReference type="AlphaFoldDB" id="A0A336MNY6"/>
<evidence type="ECO:0000313" key="3">
    <source>
        <dbReference type="EMBL" id="SSX32246.1"/>
    </source>
</evidence>
<feature type="transmembrane region" description="Helical" evidence="1">
    <location>
        <begin position="84"/>
        <end position="101"/>
    </location>
</feature>
<sequence length="138" mass="15203">MGKSSSFVITTSVILNTLLLAASLWLVIKSAQLREHDKTVNIVLPKVMGMWAYDSFAAFGSIAMILAAFGYLAICFCRDSCMNIQIGILILYVCIAGYLLWPQLKDYDTLDRASRGEISAIAPSITKSITNLFNNARE</sequence>
<keyword evidence="1" id="KW-0472">Membrane</keyword>
<keyword evidence="1" id="KW-0812">Transmembrane</keyword>
<evidence type="ECO:0000256" key="1">
    <source>
        <dbReference type="SAM" id="Phobius"/>
    </source>
</evidence>
<reference evidence="2" key="1">
    <citation type="submission" date="2018-07" db="EMBL/GenBank/DDBJ databases">
        <authorList>
            <person name="Quirk P.G."/>
            <person name="Krulwich T.A."/>
        </authorList>
    </citation>
    <scope>NUCLEOTIDE SEQUENCE</scope>
</reference>
<organism evidence="2">
    <name type="scientific">Culicoides sonorensis</name>
    <name type="common">Biting midge</name>
    <dbReference type="NCBI Taxonomy" id="179676"/>
    <lineage>
        <taxon>Eukaryota</taxon>
        <taxon>Metazoa</taxon>
        <taxon>Ecdysozoa</taxon>
        <taxon>Arthropoda</taxon>
        <taxon>Hexapoda</taxon>
        <taxon>Insecta</taxon>
        <taxon>Pterygota</taxon>
        <taxon>Neoptera</taxon>
        <taxon>Endopterygota</taxon>
        <taxon>Diptera</taxon>
        <taxon>Nematocera</taxon>
        <taxon>Chironomoidea</taxon>
        <taxon>Ceratopogonidae</taxon>
        <taxon>Ceratopogoninae</taxon>
        <taxon>Culicoides</taxon>
        <taxon>Monoculicoides</taxon>
    </lineage>
</organism>
<dbReference type="VEuPathDB" id="VectorBase:CSON004761"/>
<evidence type="ECO:0000313" key="2">
    <source>
        <dbReference type="EMBL" id="SSX32082.1"/>
    </source>
</evidence>